<dbReference type="Proteomes" id="UP001162031">
    <property type="component" value="Unassembled WGS sequence"/>
</dbReference>
<dbReference type="InterPro" id="IPR042024">
    <property type="entry name" value="D-XK_euk"/>
</dbReference>
<protein>
    <recommendedName>
        <fullName evidence="4">Xylulose kinase</fullName>
        <ecNumber evidence="4">2.7.1.17</ecNumber>
    </recommendedName>
</protein>
<dbReference type="GO" id="GO:0042732">
    <property type="term" value="P:D-xylose metabolic process"/>
    <property type="evidence" value="ECO:0007669"/>
    <property type="project" value="UniProtKB-UniRule"/>
</dbReference>
<dbReference type="InterPro" id="IPR018485">
    <property type="entry name" value="FGGY_C"/>
</dbReference>
<keyword evidence="4" id="KW-0547">Nucleotide-binding</keyword>
<dbReference type="PANTHER" id="PTHR10196">
    <property type="entry name" value="SUGAR KINASE"/>
    <property type="match status" value="1"/>
</dbReference>
<dbReference type="AlphaFoldDB" id="A0AAV0UXN6"/>
<accession>A0AAV0UXN6</accession>
<dbReference type="Gene3D" id="3.30.420.40">
    <property type="match status" value="2"/>
</dbReference>
<keyword evidence="4" id="KW-0119">Carbohydrate metabolism</keyword>
<proteinExistence type="inferred from homology"/>
<comment type="caution">
    <text evidence="7">The sequence shown here is derived from an EMBL/GenBank/DDBJ whole genome shotgun (WGS) entry which is preliminary data.</text>
</comment>
<dbReference type="PANTHER" id="PTHR10196:SF57">
    <property type="entry name" value="XYLULOSE KINASE"/>
    <property type="match status" value="1"/>
</dbReference>
<dbReference type="Pfam" id="PF00370">
    <property type="entry name" value="FGGY_N"/>
    <property type="match status" value="1"/>
</dbReference>
<keyword evidence="8" id="KW-1185">Reference proteome</keyword>
<keyword evidence="4" id="KW-0859">Xylose metabolism</keyword>
<dbReference type="CDD" id="cd07776">
    <property type="entry name" value="ASKHA_NBD_FGGY_SpXK-like"/>
    <property type="match status" value="1"/>
</dbReference>
<reference evidence="7" key="1">
    <citation type="submission" date="2022-12" db="EMBL/GenBank/DDBJ databases">
        <authorList>
            <person name="Webb A."/>
        </authorList>
    </citation>
    <scope>NUCLEOTIDE SEQUENCE</scope>
    <source>
        <strain evidence="7">Hp1</strain>
    </source>
</reference>
<comment type="similarity">
    <text evidence="1 4">Belongs to the FGGY kinase family.</text>
</comment>
<dbReference type="GO" id="GO:0005829">
    <property type="term" value="C:cytosol"/>
    <property type="evidence" value="ECO:0007669"/>
    <property type="project" value="TreeGrafter"/>
</dbReference>
<evidence type="ECO:0000256" key="1">
    <source>
        <dbReference type="ARBA" id="ARBA00009156"/>
    </source>
</evidence>
<evidence type="ECO:0000313" key="8">
    <source>
        <dbReference type="Proteomes" id="UP001162031"/>
    </source>
</evidence>
<gene>
    <name evidence="7" type="ORF">HBR001_LOCUS8062</name>
</gene>
<feature type="domain" description="Carbohydrate kinase FGGY C-terminal" evidence="6">
    <location>
        <begin position="314"/>
        <end position="500"/>
    </location>
</feature>
<dbReference type="InterPro" id="IPR000577">
    <property type="entry name" value="Carb_kinase_FGGY"/>
</dbReference>
<dbReference type="EC" id="2.7.1.17" evidence="4"/>
<keyword evidence="3 4" id="KW-0418">Kinase</keyword>
<evidence type="ECO:0000259" key="6">
    <source>
        <dbReference type="Pfam" id="PF02782"/>
    </source>
</evidence>
<evidence type="ECO:0000256" key="4">
    <source>
        <dbReference type="RuleBase" id="RU367058"/>
    </source>
</evidence>
<evidence type="ECO:0000256" key="2">
    <source>
        <dbReference type="ARBA" id="ARBA00022679"/>
    </source>
</evidence>
<feature type="domain" description="Carbohydrate kinase FGGY N-terminal" evidence="5">
    <location>
        <begin position="142"/>
        <end position="302"/>
    </location>
</feature>
<dbReference type="Pfam" id="PF02782">
    <property type="entry name" value="FGGY_C"/>
    <property type="match status" value="1"/>
</dbReference>
<dbReference type="InterPro" id="IPR018484">
    <property type="entry name" value="FGGY_N"/>
</dbReference>
<dbReference type="GO" id="GO:0004856">
    <property type="term" value="F:D-xylulokinase activity"/>
    <property type="evidence" value="ECO:0007669"/>
    <property type="project" value="UniProtKB-UniRule"/>
</dbReference>
<dbReference type="EMBL" id="CANTFL010001444">
    <property type="protein sequence ID" value="CAI5740151.1"/>
    <property type="molecule type" value="Genomic_DNA"/>
</dbReference>
<evidence type="ECO:0000256" key="3">
    <source>
        <dbReference type="ARBA" id="ARBA00022777"/>
    </source>
</evidence>
<keyword evidence="2 4" id="KW-0808">Transferase</keyword>
<evidence type="ECO:0000259" key="5">
    <source>
        <dbReference type="Pfam" id="PF00370"/>
    </source>
</evidence>
<evidence type="ECO:0000313" key="7">
    <source>
        <dbReference type="EMBL" id="CAI5740151.1"/>
    </source>
</evidence>
<dbReference type="GO" id="GO:0005524">
    <property type="term" value="F:ATP binding"/>
    <property type="evidence" value="ECO:0007669"/>
    <property type="project" value="UniProtKB-KW"/>
</dbReference>
<dbReference type="InterPro" id="IPR043129">
    <property type="entry name" value="ATPase_NBD"/>
</dbReference>
<keyword evidence="4" id="KW-0067">ATP-binding</keyword>
<sequence length="557" mass="60060">MIEDDALFLGLDCSTQSMSAVVVDAAGHVVHECSFRFDDRFPQYRTDNGVLHLTKDEVVIPSLLFVESLEAMLDDLAKSSACNVAKFKSVSGSAQQHASVYWHRDFSLQACLTAAVESDAVSIVEAMRQQTHPVFCLPNGPSWMDSSTTRYCTELEAAVGGPDRVAAISGSRAYARFTGSQVAKRIHANPALLEECGRIALISSMLTSLLCGNYTSIDDSDGSGMNLLDVRKRVWSRELLRATTTYSNNANAAAQLETALGSQVLRAYSPVGAMHAYYHKKYGFAADCKVIPFSGDNPCTLAGIGLSQPGDVGISLGTSTTLFAVVPTDAARFSGKEGHFFCNPIDPNSFMAMICFKNGSLTRQAVRDRCAGASWEKFDELMHATTAGNNGMTVFYYLDSEITPSTLKTGVVGFDVSSSRVDVSALPPQVEIRAVVESQFMSLRLHAERLGVTKPRRLIVVGGASTNKCMLQVLANVFDTNVYRCGSTSHSAALGGAFRARHGYACANSVAGYVPFDVSDSLDFSLSASPIDGDAKIYRREISRFEALEDQAVSILT</sequence>
<dbReference type="PIRSF" id="PIRSF000538">
    <property type="entry name" value="GlpK"/>
    <property type="match status" value="1"/>
</dbReference>
<comment type="catalytic activity">
    <reaction evidence="4">
        <text>D-xylulose + ATP = D-xylulose 5-phosphate + ADP + H(+)</text>
        <dbReference type="Rhea" id="RHEA:10964"/>
        <dbReference type="ChEBI" id="CHEBI:15378"/>
        <dbReference type="ChEBI" id="CHEBI:17140"/>
        <dbReference type="ChEBI" id="CHEBI:30616"/>
        <dbReference type="ChEBI" id="CHEBI:57737"/>
        <dbReference type="ChEBI" id="CHEBI:456216"/>
        <dbReference type="EC" id="2.7.1.17"/>
    </reaction>
</comment>
<name>A0AAV0UXN6_HYABA</name>
<dbReference type="GO" id="GO:0005997">
    <property type="term" value="P:xylulose metabolic process"/>
    <property type="evidence" value="ECO:0007669"/>
    <property type="project" value="TreeGrafter"/>
</dbReference>
<dbReference type="SUPFAM" id="SSF53067">
    <property type="entry name" value="Actin-like ATPase domain"/>
    <property type="match status" value="2"/>
</dbReference>
<organism evidence="7 8">
    <name type="scientific">Hyaloperonospora brassicae</name>
    <name type="common">Brassica downy mildew</name>
    <name type="synonym">Peronospora brassicae</name>
    <dbReference type="NCBI Taxonomy" id="162125"/>
    <lineage>
        <taxon>Eukaryota</taxon>
        <taxon>Sar</taxon>
        <taxon>Stramenopiles</taxon>
        <taxon>Oomycota</taxon>
        <taxon>Peronosporomycetes</taxon>
        <taxon>Peronosporales</taxon>
        <taxon>Peronosporaceae</taxon>
        <taxon>Hyaloperonospora</taxon>
    </lineage>
</organism>